<reference evidence="9 10" key="1">
    <citation type="submission" date="2019-06" db="EMBL/GenBank/DDBJ databases">
        <title>Flavibacter putida gen. nov., sp. nov., a novel marine bacterium of the family Flavobacteriaceae isolated from coastal seawater.</title>
        <authorList>
            <person name="Feng X."/>
        </authorList>
    </citation>
    <scope>NUCLEOTIDE SEQUENCE [LARGE SCALE GENOMIC DNA]</scope>
    <source>
        <strain evidence="9 10">PLHSN227</strain>
    </source>
</reference>
<dbReference type="GO" id="GO:0006094">
    <property type="term" value="P:gluconeogenesis"/>
    <property type="evidence" value="ECO:0007669"/>
    <property type="project" value="UniProtKB-UniRule"/>
</dbReference>
<dbReference type="GO" id="GO:0005829">
    <property type="term" value="C:cytosol"/>
    <property type="evidence" value="ECO:0007669"/>
    <property type="project" value="TreeGrafter"/>
</dbReference>
<dbReference type="InterPro" id="IPR023096">
    <property type="entry name" value="G6P_Isomerase_C"/>
</dbReference>
<dbReference type="PANTHER" id="PTHR11469">
    <property type="entry name" value="GLUCOSE-6-PHOSPHATE ISOMERASE"/>
    <property type="match status" value="1"/>
</dbReference>
<comment type="caution">
    <text evidence="9">The sequence shown here is derived from an EMBL/GenBank/DDBJ whole genome shotgun (WGS) entry which is preliminary data.</text>
</comment>
<keyword evidence="4 7" id="KW-0324">Glycolysis</keyword>
<evidence type="ECO:0000256" key="1">
    <source>
        <dbReference type="ARBA" id="ARBA00004926"/>
    </source>
</evidence>
<comment type="pathway">
    <text evidence="1 7 8">Carbohydrate degradation; glycolysis; D-glyceraldehyde 3-phosphate and glycerone phosphate from D-glucose: step 2/4.</text>
</comment>
<evidence type="ECO:0000256" key="6">
    <source>
        <dbReference type="ARBA" id="ARBA00029321"/>
    </source>
</evidence>
<feature type="active site" description="Proton donor" evidence="7">
    <location>
        <position position="345"/>
    </location>
</feature>
<evidence type="ECO:0000256" key="5">
    <source>
        <dbReference type="ARBA" id="ARBA00023235"/>
    </source>
</evidence>
<dbReference type="Gene3D" id="1.10.1390.10">
    <property type="match status" value="1"/>
</dbReference>
<dbReference type="PANTHER" id="PTHR11469:SF1">
    <property type="entry name" value="GLUCOSE-6-PHOSPHATE ISOMERASE"/>
    <property type="match status" value="1"/>
</dbReference>
<evidence type="ECO:0000256" key="2">
    <source>
        <dbReference type="ARBA" id="ARBA00006604"/>
    </source>
</evidence>
<dbReference type="SUPFAM" id="SSF53697">
    <property type="entry name" value="SIS domain"/>
    <property type="match status" value="1"/>
</dbReference>
<dbReference type="PROSITE" id="PS00765">
    <property type="entry name" value="P_GLUCOSE_ISOMERASE_1"/>
    <property type="match status" value="1"/>
</dbReference>
<evidence type="ECO:0000256" key="8">
    <source>
        <dbReference type="RuleBase" id="RU000612"/>
    </source>
</evidence>
<accession>A0A507ZU81</accession>
<dbReference type="GO" id="GO:0051156">
    <property type="term" value="P:glucose 6-phosphate metabolic process"/>
    <property type="evidence" value="ECO:0007669"/>
    <property type="project" value="TreeGrafter"/>
</dbReference>
<evidence type="ECO:0000256" key="4">
    <source>
        <dbReference type="ARBA" id="ARBA00023152"/>
    </source>
</evidence>
<dbReference type="GO" id="GO:0097367">
    <property type="term" value="F:carbohydrate derivative binding"/>
    <property type="evidence" value="ECO:0007669"/>
    <property type="project" value="InterPro"/>
</dbReference>
<comment type="function">
    <text evidence="7">Catalyzes the reversible isomerization of glucose-6-phosphate to fructose-6-phosphate.</text>
</comment>
<feature type="active site" evidence="7">
    <location>
        <position position="376"/>
    </location>
</feature>
<feature type="active site" evidence="7">
    <location>
        <position position="502"/>
    </location>
</feature>
<evidence type="ECO:0000313" key="10">
    <source>
        <dbReference type="Proteomes" id="UP000317169"/>
    </source>
</evidence>
<dbReference type="OrthoDB" id="140919at2"/>
<organism evidence="9 10">
    <name type="scientific">Haloflavibacter putidus</name>
    <dbReference type="NCBI Taxonomy" id="2576776"/>
    <lineage>
        <taxon>Bacteria</taxon>
        <taxon>Pseudomonadati</taxon>
        <taxon>Bacteroidota</taxon>
        <taxon>Flavobacteriia</taxon>
        <taxon>Flavobacteriales</taxon>
        <taxon>Flavobacteriaceae</taxon>
        <taxon>Haloflavibacter</taxon>
    </lineage>
</organism>
<sequence>MALIAKNPTTTKAWKELEKHFTEIKDAKMQDFFMEDTRRAEKFSIKADNFFVDYSKNRISQKTIDLLVQLSEEMQLKEAIEAQFNAEKINHTENRAVSHTALRSLKKPVEVKQNLQKIKGFSREVISGVKKGYTGKAFTDVVNIGIGGSDLGPKMVVEALSFYKNHLNTHFISNIDGDHPAEILKKLNPETTLFIVVSKSFTTQETLTNANTIKEWFLNTAEEEAIKKHFVAVSANLDGVKDFGISKENTFPMWDWVGGRFSLWSSVGLSIACALGFSKFQELLDGAEEMDRHFRKADFKDNIPVVLGLLSVWYNNFFKTETEAVIPYTHYLEKLVPYLQQAVMESNGKQIDRSGKKVDYETGTIVWGAAGSNAQHAFFQLLHQGTKLIPIDFIGFKKALHHNQKHHTILMANFFAQTQALLTGKTQEEVQKEIKNLLEAEQTRQEPYKVFEGNKPSTSILIDQLNPKNLGGLLAMYEHKIFVQGVIWNIFSYDQWGVELGKELNKKIIPQLESKKIAKNQDSSTSQLLKEYLKQ</sequence>
<dbReference type="UniPathway" id="UPA00109">
    <property type="reaction ID" value="UER00181"/>
</dbReference>
<dbReference type="InterPro" id="IPR018189">
    <property type="entry name" value="Phosphoglucose_isomerase_CS"/>
</dbReference>
<dbReference type="EC" id="5.3.1.9" evidence="7"/>
<comment type="pathway">
    <text evidence="7">Carbohydrate biosynthesis; gluconeogenesis.</text>
</comment>
<dbReference type="PROSITE" id="PS00174">
    <property type="entry name" value="P_GLUCOSE_ISOMERASE_2"/>
    <property type="match status" value="1"/>
</dbReference>
<dbReference type="GO" id="GO:0004347">
    <property type="term" value="F:glucose-6-phosphate isomerase activity"/>
    <property type="evidence" value="ECO:0007669"/>
    <property type="project" value="UniProtKB-UniRule"/>
</dbReference>
<dbReference type="InterPro" id="IPR035482">
    <property type="entry name" value="SIS_PGI_2"/>
</dbReference>
<comment type="similarity">
    <text evidence="2 7 8">Belongs to the GPI family.</text>
</comment>
<dbReference type="EMBL" id="VIAR01000002">
    <property type="protein sequence ID" value="TQD40053.1"/>
    <property type="molecule type" value="Genomic_DNA"/>
</dbReference>
<gene>
    <name evidence="7" type="primary">pgi</name>
    <name evidence="9" type="ORF">FKR84_02325</name>
</gene>
<comment type="subcellular location">
    <subcellularLocation>
        <location evidence="7">Cytoplasm</location>
    </subcellularLocation>
</comment>
<protein>
    <recommendedName>
        <fullName evidence="7">Glucose-6-phosphate isomerase</fullName>
        <shortName evidence="7">GPI</shortName>
        <ecNumber evidence="7">5.3.1.9</ecNumber>
    </recommendedName>
    <alternativeName>
        <fullName evidence="7">Phosphoglucose isomerase</fullName>
        <shortName evidence="7">PGI</shortName>
    </alternativeName>
    <alternativeName>
        <fullName evidence="7">Phosphohexose isomerase</fullName>
        <shortName evidence="7">PHI</shortName>
    </alternativeName>
</protein>
<dbReference type="UniPathway" id="UPA00138"/>
<dbReference type="AlphaFoldDB" id="A0A507ZU81"/>
<dbReference type="NCBIfam" id="NF001211">
    <property type="entry name" value="PRK00179.1"/>
    <property type="match status" value="1"/>
</dbReference>
<proteinExistence type="inferred from homology"/>
<dbReference type="CDD" id="cd05015">
    <property type="entry name" value="SIS_PGI_1"/>
    <property type="match status" value="1"/>
</dbReference>
<dbReference type="HAMAP" id="MF_00473">
    <property type="entry name" value="G6P_isomerase"/>
    <property type="match status" value="1"/>
</dbReference>
<keyword evidence="7" id="KW-0963">Cytoplasm</keyword>
<keyword evidence="3 7" id="KW-0312">Gluconeogenesis</keyword>
<keyword evidence="10" id="KW-1185">Reference proteome</keyword>
<evidence type="ECO:0000256" key="7">
    <source>
        <dbReference type="HAMAP-Rule" id="MF_00473"/>
    </source>
</evidence>
<dbReference type="Proteomes" id="UP000317169">
    <property type="component" value="Unassembled WGS sequence"/>
</dbReference>
<dbReference type="GO" id="GO:0048029">
    <property type="term" value="F:monosaccharide binding"/>
    <property type="evidence" value="ECO:0007669"/>
    <property type="project" value="TreeGrafter"/>
</dbReference>
<dbReference type="Gene3D" id="3.40.50.10490">
    <property type="entry name" value="Glucose-6-phosphate isomerase like protein, domain 1"/>
    <property type="match status" value="2"/>
</dbReference>
<keyword evidence="5 7" id="KW-0413">Isomerase</keyword>
<name>A0A507ZU81_9FLAO</name>
<dbReference type="InterPro" id="IPR001672">
    <property type="entry name" value="G6P_Isomerase"/>
</dbReference>
<evidence type="ECO:0000256" key="3">
    <source>
        <dbReference type="ARBA" id="ARBA00022432"/>
    </source>
</evidence>
<dbReference type="RefSeq" id="WP_141420583.1">
    <property type="nucleotide sequence ID" value="NZ_VIAR01000002.1"/>
</dbReference>
<dbReference type="InterPro" id="IPR035476">
    <property type="entry name" value="SIS_PGI_1"/>
</dbReference>
<dbReference type="PRINTS" id="PR00662">
    <property type="entry name" value="G6PISOMERASE"/>
</dbReference>
<comment type="catalytic activity">
    <reaction evidence="6 7 8">
        <text>alpha-D-glucose 6-phosphate = beta-D-fructose 6-phosphate</text>
        <dbReference type="Rhea" id="RHEA:11816"/>
        <dbReference type="ChEBI" id="CHEBI:57634"/>
        <dbReference type="ChEBI" id="CHEBI:58225"/>
        <dbReference type="EC" id="5.3.1.9"/>
    </reaction>
</comment>
<dbReference type="InterPro" id="IPR046348">
    <property type="entry name" value="SIS_dom_sf"/>
</dbReference>
<evidence type="ECO:0000313" key="9">
    <source>
        <dbReference type="EMBL" id="TQD40053.1"/>
    </source>
</evidence>
<dbReference type="Pfam" id="PF00342">
    <property type="entry name" value="PGI"/>
    <property type="match status" value="1"/>
</dbReference>
<dbReference type="PROSITE" id="PS51463">
    <property type="entry name" value="P_GLUCOSE_ISOMERASE_3"/>
    <property type="match status" value="1"/>
</dbReference>
<dbReference type="CDD" id="cd05016">
    <property type="entry name" value="SIS_PGI_2"/>
    <property type="match status" value="1"/>
</dbReference>
<dbReference type="GO" id="GO:0006096">
    <property type="term" value="P:glycolytic process"/>
    <property type="evidence" value="ECO:0007669"/>
    <property type="project" value="UniProtKB-UniRule"/>
</dbReference>